<gene>
    <name evidence="1" type="ORF">SAMN04487947_2101</name>
</gene>
<dbReference type="AlphaFoldDB" id="A0A1I6HI29"/>
<keyword evidence="2" id="KW-1185">Reference proteome</keyword>
<proteinExistence type="predicted"/>
<evidence type="ECO:0000313" key="2">
    <source>
        <dbReference type="Proteomes" id="UP000198531"/>
    </source>
</evidence>
<reference evidence="2" key="1">
    <citation type="submission" date="2016-10" db="EMBL/GenBank/DDBJ databases">
        <authorList>
            <person name="Varghese N."/>
            <person name="Submissions S."/>
        </authorList>
    </citation>
    <scope>NUCLEOTIDE SEQUENCE [LARGE SCALE GENOMIC DNA]</scope>
    <source>
        <strain evidence="2">CGMCC 1.7736</strain>
    </source>
</reference>
<dbReference type="RefSeq" id="WP_089807372.1">
    <property type="nucleotide sequence ID" value="NZ_FOYT01000002.1"/>
</dbReference>
<dbReference type="EMBL" id="FOYT01000002">
    <property type="protein sequence ID" value="SFR54115.1"/>
    <property type="molecule type" value="Genomic_DNA"/>
</dbReference>
<protein>
    <submittedName>
        <fullName evidence="1">Uncharacterized protein</fullName>
    </submittedName>
</protein>
<accession>A0A1I6HI29</accession>
<sequence>MRPADAARQLQYAVASQTNTYDYEVSHWEAHAYEDVFADVIERGELDDVMTVVETLGDEFSEESRPSVARARTVADDVLTADGRPLTDGGERADEA</sequence>
<name>A0A1I6HI29_9EURY</name>
<evidence type="ECO:0000313" key="1">
    <source>
        <dbReference type="EMBL" id="SFR54115.1"/>
    </source>
</evidence>
<organism evidence="1 2">
    <name type="scientific">Halogeometricum rufum</name>
    <dbReference type="NCBI Taxonomy" id="553469"/>
    <lineage>
        <taxon>Archaea</taxon>
        <taxon>Methanobacteriati</taxon>
        <taxon>Methanobacteriota</taxon>
        <taxon>Stenosarchaea group</taxon>
        <taxon>Halobacteria</taxon>
        <taxon>Halobacteriales</taxon>
        <taxon>Haloferacaceae</taxon>
        <taxon>Halogeometricum</taxon>
    </lineage>
</organism>
<dbReference type="OrthoDB" id="297490at2157"/>
<dbReference type="Proteomes" id="UP000198531">
    <property type="component" value="Unassembled WGS sequence"/>
</dbReference>